<evidence type="ECO:0000313" key="5">
    <source>
        <dbReference type="Proteomes" id="UP001501627"/>
    </source>
</evidence>
<evidence type="ECO:0000259" key="3">
    <source>
        <dbReference type="Pfam" id="PF01261"/>
    </source>
</evidence>
<dbReference type="NCBIfam" id="NF043033">
    <property type="entry name" value="OxoTetrIsom"/>
    <property type="match status" value="1"/>
</dbReference>
<evidence type="ECO:0000313" key="4">
    <source>
        <dbReference type="EMBL" id="GAA3993581.1"/>
    </source>
</evidence>
<evidence type="ECO:0000256" key="2">
    <source>
        <dbReference type="PIRNR" id="PIRNR006241"/>
    </source>
</evidence>
<dbReference type="PANTHER" id="PTHR43489">
    <property type="entry name" value="ISOMERASE"/>
    <property type="match status" value="1"/>
</dbReference>
<name>A0ABP7R7Q1_9BURK</name>
<dbReference type="InterPro" id="IPR036237">
    <property type="entry name" value="Xyl_isomerase-like_sf"/>
</dbReference>
<dbReference type="PANTHER" id="PTHR43489:SF13">
    <property type="entry name" value="HYDROXYPYRUVATE ISOMERASE"/>
    <property type="match status" value="1"/>
</dbReference>
<keyword evidence="5" id="KW-1185">Reference proteome</keyword>
<sequence>MPRFAANLTMLYNEHAFLDRFAAAAADGFKGVEYLFPYEHPAADIAKRLQDHGLQQVLFNAPPGDWAAGERGLACLPGREAEFRNGIDRALDYAAALDCPRIHVMAGLVPAGQAREALRLLYLDNLRWAAEQAQQVGRCVLIEPINQRDMPGYFLSRQDEAHALVQAVGAPNLQVQFDLYHCQVTEGDVAMKIRQYLPTGRVGHFQIAGVPERHEPDRGELHHPYLFSVIDEVAAQCGWQGWVGCEYRPWRGAVPGGTSTGLGWMDAFRNKAARI</sequence>
<dbReference type="PIRSF" id="PIRSF006241">
    <property type="entry name" value="HyI"/>
    <property type="match status" value="1"/>
</dbReference>
<dbReference type="InterPro" id="IPR053398">
    <property type="entry name" value="HPT_OtnI_isomerases"/>
</dbReference>
<dbReference type="RefSeq" id="WP_103043881.1">
    <property type="nucleotide sequence ID" value="NZ_BAABBP010000012.1"/>
</dbReference>
<dbReference type="Proteomes" id="UP001501627">
    <property type="component" value="Unassembled WGS sequence"/>
</dbReference>
<feature type="domain" description="Xylose isomerase-like TIM barrel" evidence="3">
    <location>
        <begin position="21"/>
        <end position="266"/>
    </location>
</feature>
<keyword evidence="1 2" id="KW-0413">Isomerase</keyword>
<dbReference type="GO" id="GO:0016853">
    <property type="term" value="F:isomerase activity"/>
    <property type="evidence" value="ECO:0007669"/>
    <property type="project" value="UniProtKB-KW"/>
</dbReference>
<dbReference type="InterPro" id="IPR026040">
    <property type="entry name" value="HyI-like"/>
</dbReference>
<dbReference type="InterPro" id="IPR013022">
    <property type="entry name" value="Xyl_isomerase-like_TIM-brl"/>
</dbReference>
<organism evidence="4 5">
    <name type="scientific">Comamonas faecalis</name>
    <dbReference type="NCBI Taxonomy" id="1387849"/>
    <lineage>
        <taxon>Bacteria</taxon>
        <taxon>Pseudomonadati</taxon>
        <taxon>Pseudomonadota</taxon>
        <taxon>Betaproteobacteria</taxon>
        <taxon>Burkholderiales</taxon>
        <taxon>Comamonadaceae</taxon>
        <taxon>Comamonas</taxon>
    </lineage>
</organism>
<dbReference type="SUPFAM" id="SSF51658">
    <property type="entry name" value="Xylose isomerase-like"/>
    <property type="match status" value="1"/>
</dbReference>
<proteinExistence type="inferred from homology"/>
<dbReference type="InterPro" id="IPR050417">
    <property type="entry name" value="Sugar_Epim/Isomerase"/>
</dbReference>
<evidence type="ECO:0000256" key="1">
    <source>
        <dbReference type="ARBA" id="ARBA00023235"/>
    </source>
</evidence>
<dbReference type="Gene3D" id="3.20.20.150">
    <property type="entry name" value="Divalent-metal-dependent TIM barrel enzymes"/>
    <property type="match status" value="1"/>
</dbReference>
<comment type="similarity">
    <text evidence="2">Belongs to the hyi family.</text>
</comment>
<protein>
    <submittedName>
        <fullName evidence="4">Hydroxypyruvate isomerase family protein</fullName>
    </submittedName>
</protein>
<gene>
    <name evidence="4" type="ORF">GCM10022279_16270</name>
</gene>
<dbReference type="EMBL" id="BAABBP010000012">
    <property type="protein sequence ID" value="GAA3993581.1"/>
    <property type="molecule type" value="Genomic_DNA"/>
</dbReference>
<reference evidence="5" key="1">
    <citation type="journal article" date="2019" name="Int. J. Syst. Evol. Microbiol.">
        <title>The Global Catalogue of Microorganisms (GCM) 10K type strain sequencing project: providing services to taxonomists for standard genome sequencing and annotation.</title>
        <authorList>
            <consortium name="The Broad Institute Genomics Platform"/>
            <consortium name="The Broad Institute Genome Sequencing Center for Infectious Disease"/>
            <person name="Wu L."/>
            <person name="Ma J."/>
        </authorList>
    </citation>
    <scope>NUCLEOTIDE SEQUENCE [LARGE SCALE GENOMIC DNA]</scope>
    <source>
        <strain evidence="5">JCM 17561</strain>
    </source>
</reference>
<dbReference type="Pfam" id="PF01261">
    <property type="entry name" value="AP_endonuc_2"/>
    <property type="match status" value="1"/>
</dbReference>
<comment type="caution">
    <text evidence="4">The sequence shown here is derived from an EMBL/GenBank/DDBJ whole genome shotgun (WGS) entry which is preliminary data.</text>
</comment>
<accession>A0ABP7R7Q1</accession>